<evidence type="ECO:0000313" key="1">
    <source>
        <dbReference type="EMBL" id="MFB5188739.1"/>
    </source>
</evidence>
<sequence length="87" mass="10028">MRVAKFCKRNVSRGLSREAVRRLKKAHRKEVDVQIVDCCRRCLACRVQPFCRIQLTTIEAPDSDTLVQRILQAVREADGGLPQNHRL</sequence>
<dbReference type="Proteomes" id="UP001579974">
    <property type="component" value="Unassembled WGS sequence"/>
</dbReference>
<name>A0ABV5A8V3_9BACL</name>
<protein>
    <submittedName>
        <fullName evidence="1">DUF1450 domain-containing protein</fullName>
    </submittedName>
</protein>
<gene>
    <name evidence="1" type="ORF">KKP3000_001172</name>
</gene>
<comment type="caution">
    <text evidence="1">The sequence shown here is derived from an EMBL/GenBank/DDBJ whole genome shotgun (WGS) entry which is preliminary data.</text>
</comment>
<proteinExistence type="predicted"/>
<dbReference type="Pfam" id="PF07293">
    <property type="entry name" value="DUF1450"/>
    <property type="match status" value="1"/>
</dbReference>
<evidence type="ECO:0000313" key="2">
    <source>
        <dbReference type="Proteomes" id="UP001579974"/>
    </source>
</evidence>
<dbReference type="EMBL" id="JBDXSU010000001">
    <property type="protein sequence ID" value="MFB5188739.1"/>
    <property type="molecule type" value="Genomic_DNA"/>
</dbReference>
<dbReference type="RefSeq" id="WP_275475579.1">
    <property type="nucleotide sequence ID" value="NZ_CP162940.1"/>
</dbReference>
<keyword evidence="2" id="KW-1185">Reference proteome</keyword>
<accession>A0ABV5A8V3</accession>
<reference evidence="1 2" key="1">
    <citation type="journal article" date="2024" name="Int. J. Mol. Sci.">
        <title>Exploration of Alicyclobacillus spp. Genome in Search of Antibiotic Resistance.</title>
        <authorList>
            <person name="Bucka-Kolendo J."/>
            <person name="Kiousi D.E."/>
            <person name="Dekowska A."/>
            <person name="Mikolajczuk-Szczyrba A."/>
            <person name="Karadedos D.M."/>
            <person name="Michael P."/>
            <person name="Galanis A."/>
            <person name="Sokolowska B."/>
        </authorList>
    </citation>
    <scope>NUCLEOTIDE SEQUENCE [LARGE SCALE GENOMIC DNA]</scope>
    <source>
        <strain evidence="1 2">KKP 3000</strain>
    </source>
</reference>
<dbReference type="InterPro" id="IPR009910">
    <property type="entry name" value="DUF1450"/>
</dbReference>
<organism evidence="1 2">
    <name type="scientific">Alicyclobacillus fastidiosus</name>
    <dbReference type="NCBI Taxonomy" id="392011"/>
    <lineage>
        <taxon>Bacteria</taxon>
        <taxon>Bacillati</taxon>
        <taxon>Bacillota</taxon>
        <taxon>Bacilli</taxon>
        <taxon>Bacillales</taxon>
        <taxon>Alicyclobacillaceae</taxon>
        <taxon>Alicyclobacillus</taxon>
    </lineage>
</organism>